<organism evidence="2">
    <name type="scientific">marine sediment metagenome</name>
    <dbReference type="NCBI Taxonomy" id="412755"/>
    <lineage>
        <taxon>unclassified sequences</taxon>
        <taxon>metagenomes</taxon>
        <taxon>ecological metagenomes</taxon>
    </lineage>
</organism>
<protein>
    <recommendedName>
        <fullName evidence="1">4Fe-4S ferredoxin-type domain-containing protein</fullName>
    </recommendedName>
</protein>
<proteinExistence type="predicted"/>
<dbReference type="PROSITE" id="PS51379">
    <property type="entry name" value="4FE4S_FER_2"/>
    <property type="match status" value="1"/>
</dbReference>
<comment type="caution">
    <text evidence="2">The sequence shown here is derived from an EMBL/GenBank/DDBJ whole genome shotgun (WGS) entry which is preliminary data.</text>
</comment>
<dbReference type="SUPFAM" id="SSF54862">
    <property type="entry name" value="4Fe-4S ferredoxins"/>
    <property type="match status" value="1"/>
</dbReference>
<dbReference type="InterPro" id="IPR017900">
    <property type="entry name" value="4Fe4S_Fe_S_CS"/>
</dbReference>
<dbReference type="Gene3D" id="3.30.70.20">
    <property type="match status" value="1"/>
</dbReference>
<sequence length="132" mass="13875">AVPMGNDTALSIPLAIDAGLGRLGRNGLLVTPEYGPCVRLCKLFTDLPLEPDVPIDFGLTDTCLACSRCADACESEAISAAREPSFDVACPSNSPGVLRWAVNADRCYDFWIRNTAACSNCIAACPFTSGTA</sequence>
<feature type="domain" description="4Fe-4S ferredoxin-type" evidence="1">
    <location>
        <begin position="51"/>
        <end position="83"/>
    </location>
</feature>
<dbReference type="AlphaFoldDB" id="X0XD84"/>
<dbReference type="EMBL" id="BARS01045606">
    <property type="protein sequence ID" value="GAG34613.1"/>
    <property type="molecule type" value="Genomic_DNA"/>
</dbReference>
<evidence type="ECO:0000313" key="2">
    <source>
        <dbReference type="EMBL" id="GAG34613.1"/>
    </source>
</evidence>
<name>X0XD84_9ZZZZ</name>
<feature type="non-terminal residue" evidence="2">
    <location>
        <position position="1"/>
    </location>
</feature>
<dbReference type="Pfam" id="PF12838">
    <property type="entry name" value="Fer4_7"/>
    <property type="match status" value="1"/>
</dbReference>
<dbReference type="PANTHER" id="PTHR42827:SF1">
    <property type="entry name" value="IRON-SULFUR CLUSTER-BINDING PROTEIN"/>
    <property type="match status" value="1"/>
</dbReference>
<reference evidence="2" key="1">
    <citation type="journal article" date="2014" name="Front. Microbiol.">
        <title>High frequency of phylogenetically diverse reductive dehalogenase-homologous genes in deep subseafloor sedimentary metagenomes.</title>
        <authorList>
            <person name="Kawai M."/>
            <person name="Futagami T."/>
            <person name="Toyoda A."/>
            <person name="Takaki Y."/>
            <person name="Nishi S."/>
            <person name="Hori S."/>
            <person name="Arai W."/>
            <person name="Tsubouchi T."/>
            <person name="Morono Y."/>
            <person name="Uchiyama I."/>
            <person name="Ito T."/>
            <person name="Fujiyama A."/>
            <person name="Inagaki F."/>
            <person name="Takami H."/>
        </authorList>
    </citation>
    <scope>NUCLEOTIDE SEQUENCE</scope>
    <source>
        <strain evidence="2">Expedition CK06-06</strain>
    </source>
</reference>
<dbReference type="PROSITE" id="PS00198">
    <property type="entry name" value="4FE4S_FER_1"/>
    <property type="match status" value="1"/>
</dbReference>
<dbReference type="PANTHER" id="PTHR42827">
    <property type="entry name" value="IRON-SULFUR CLUSTER-BINDING PROTEIN-RELATED"/>
    <property type="match status" value="1"/>
</dbReference>
<evidence type="ECO:0000259" key="1">
    <source>
        <dbReference type="PROSITE" id="PS51379"/>
    </source>
</evidence>
<accession>X0XD84</accession>
<dbReference type="InterPro" id="IPR017896">
    <property type="entry name" value="4Fe4S_Fe-S-bd"/>
</dbReference>
<gene>
    <name evidence="2" type="ORF">S01H1_68754</name>
</gene>